<keyword evidence="3" id="KW-1185">Reference proteome</keyword>
<gene>
    <name evidence="2" type="ORF">TNIN_215401</name>
</gene>
<dbReference type="Proteomes" id="UP000886998">
    <property type="component" value="Unassembled WGS sequence"/>
</dbReference>
<feature type="compositionally biased region" description="Polar residues" evidence="1">
    <location>
        <begin position="62"/>
        <end position="77"/>
    </location>
</feature>
<evidence type="ECO:0000313" key="3">
    <source>
        <dbReference type="Proteomes" id="UP000886998"/>
    </source>
</evidence>
<protein>
    <submittedName>
        <fullName evidence="2">Uncharacterized protein</fullName>
    </submittedName>
</protein>
<proteinExistence type="predicted"/>
<feature type="region of interest" description="Disordered" evidence="1">
    <location>
        <begin position="20"/>
        <end position="77"/>
    </location>
</feature>
<evidence type="ECO:0000256" key="1">
    <source>
        <dbReference type="SAM" id="MobiDB-lite"/>
    </source>
</evidence>
<accession>A0A8X6J5A0</accession>
<dbReference type="EMBL" id="BMAV01024848">
    <property type="protein sequence ID" value="GFS36617.1"/>
    <property type="molecule type" value="Genomic_DNA"/>
</dbReference>
<evidence type="ECO:0000313" key="2">
    <source>
        <dbReference type="EMBL" id="GFS36617.1"/>
    </source>
</evidence>
<dbReference type="AlphaFoldDB" id="A0A8X6J5A0"/>
<feature type="region of interest" description="Disordered" evidence="1">
    <location>
        <begin position="118"/>
        <end position="153"/>
    </location>
</feature>
<organism evidence="2 3">
    <name type="scientific">Trichonephila inaurata madagascariensis</name>
    <dbReference type="NCBI Taxonomy" id="2747483"/>
    <lineage>
        <taxon>Eukaryota</taxon>
        <taxon>Metazoa</taxon>
        <taxon>Ecdysozoa</taxon>
        <taxon>Arthropoda</taxon>
        <taxon>Chelicerata</taxon>
        <taxon>Arachnida</taxon>
        <taxon>Araneae</taxon>
        <taxon>Araneomorphae</taxon>
        <taxon>Entelegynae</taxon>
        <taxon>Araneoidea</taxon>
        <taxon>Nephilidae</taxon>
        <taxon>Trichonephila</taxon>
        <taxon>Trichonephila inaurata</taxon>
    </lineage>
</organism>
<feature type="compositionally biased region" description="Basic and acidic residues" evidence="1">
    <location>
        <begin position="30"/>
        <end position="44"/>
    </location>
</feature>
<name>A0A8X6J5A0_9ARAC</name>
<comment type="caution">
    <text evidence="2">The sequence shown here is derived from an EMBL/GenBank/DDBJ whole genome shotgun (WGS) entry which is preliminary data.</text>
</comment>
<reference evidence="2" key="1">
    <citation type="submission" date="2020-08" db="EMBL/GenBank/DDBJ databases">
        <title>Multicomponent nature underlies the extraordinary mechanical properties of spider dragline silk.</title>
        <authorList>
            <person name="Kono N."/>
            <person name="Nakamura H."/>
            <person name="Mori M."/>
            <person name="Yoshida Y."/>
            <person name="Ohtoshi R."/>
            <person name="Malay A.D."/>
            <person name="Moran D.A.P."/>
            <person name="Tomita M."/>
            <person name="Numata K."/>
            <person name="Arakawa K."/>
        </authorList>
    </citation>
    <scope>NUCLEOTIDE SEQUENCE</scope>
</reference>
<sequence>MEETRQPFEITWKLLSPQTYQTALTPTFKPESRNKEESSSDERPNNPGRTSKSQHQEDQQSNDRSSVGSSEEGANSTEAFPTLSILATRLLLNNVNSCVFVTKPLKTQQVGLNRHLGLSTSGCPPPDSVPQLQTLLSSQSLPHPSGVDGARSV</sequence>
<feature type="compositionally biased region" description="Low complexity" evidence="1">
    <location>
        <begin position="130"/>
        <end position="145"/>
    </location>
</feature>